<reference evidence="1" key="2">
    <citation type="journal article" date="2023" name="IMA Fungus">
        <title>Comparative genomic study of the Penicillium genus elucidates a diverse pangenome and 15 lateral gene transfer events.</title>
        <authorList>
            <person name="Petersen C."/>
            <person name="Sorensen T."/>
            <person name="Nielsen M.R."/>
            <person name="Sondergaard T.E."/>
            <person name="Sorensen J.L."/>
            <person name="Fitzpatrick D.A."/>
            <person name="Frisvad J.C."/>
            <person name="Nielsen K.L."/>
        </authorList>
    </citation>
    <scope>NUCLEOTIDE SEQUENCE</scope>
    <source>
        <strain evidence="1">IBT 19713</strain>
    </source>
</reference>
<proteinExistence type="predicted"/>
<protein>
    <submittedName>
        <fullName evidence="1">Uncharacterized protein</fullName>
    </submittedName>
</protein>
<evidence type="ECO:0000313" key="2">
    <source>
        <dbReference type="Proteomes" id="UP001150941"/>
    </source>
</evidence>
<dbReference type="RefSeq" id="XP_058329392.1">
    <property type="nucleotide sequence ID" value="XM_058476502.1"/>
</dbReference>
<reference evidence="1" key="1">
    <citation type="submission" date="2022-11" db="EMBL/GenBank/DDBJ databases">
        <authorList>
            <person name="Petersen C."/>
        </authorList>
    </citation>
    <scope>NUCLEOTIDE SEQUENCE</scope>
    <source>
        <strain evidence="1">IBT 19713</strain>
    </source>
</reference>
<keyword evidence="2" id="KW-1185">Reference proteome</keyword>
<comment type="caution">
    <text evidence="1">The sequence shown here is derived from an EMBL/GenBank/DDBJ whole genome shotgun (WGS) entry which is preliminary data.</text>
</comment>
<dbReference type="Proteomes" id="UP001150941">
    <property type="component" value="Unassembled WGS sequence"/>
</dbReference>
<dbReference type="GeneID" id="83203805"/>
<dbReference type="AlphaFoldDB" id="A0A9W9TKC1"/>
<organism evidence="1 2">
    <name type="scientific">Penicillium chermesinum</name>
    <dbReference type="NCBI Taxonomy" id="63820"/>
    <lineage>
        <taxon>Eukaryota</taxon>
        <taxon>Fungi</taxon>
        <taxon>Dikarya</taxon>
        <taxon>Ascomycota</taxon>
        <taxon>Pezizomycotina</taxon>
        <taxon>Eurotiomycetes</taxon>
        <taxon>Eurotiomycetidae</taxon>
        <taxon>Eurotiales</taxon>
        <taxon>Aspergillaceae</taxon>
        <taxon>Penicillium</taxon>
    </lineage>
</organism>
<sequence length="104" mass="12009">MWLIQHRITKPGNFSFRSSSRSSMAVRQKAALILTTPYPGRRWGEVDSHWHFGSICAQYLYAFLFGLLSSNGSRTYQTSAWVFRVLNRVDPKRLKVAIHQGINH</sequence>
<name>A0A9W9TKC1_9EURO</name>
<accession>A0A9W9TKC1</accession>
<gene>
    <name evidence="1" type="ORF">N7468_007206</name>
</gene>
<evidence type="ECO:0000313" key="1">
    <source>
        <dbReference type="EMBL" id="KAJ5225981.1"/>
    </source>
</evidence>
<dbReference type="EMBL" id="JAPQKS010000005">
    <property type="protein sequence ID" value="KAJ5225981.1"/>
    <property type="molecule type" value="Genomic_DNA"/>
</dbReference>